<evidence type="ECO:0000256" key="1">
    <source>
        <dbReference type="ARBA" id="ARBA00022801"/>
    </source>
</evidence>
<dbReference type="PANTHER" id="PTHR47260:SF1">
    <property type="entry name" value="UPF0644 PROTEIN PB2B4.06"/>
    <property type="match status" value="1"/>
</dbReference>
<name>A0ABR2W2Y1_9FUNG</name>
<gene>
    <name evidence="3" type="ORF">K7432_005918</name>
</gene>
<dbReference type="SUPFAM" id="SSF54637">
    <property type="entry name" value="Thioesterase/thiol ester dehydrase-isomerase"/>
    <property type="match status" value="1"/>
</dbReference>
<dbReference type="Pfam" id="PF03061">
    <property type="entry name" value="4HBT"/>
    <property type="match status" value="1"/>
</dbReference>
<evidence type="ECO:0000313" key="4">
    <source>
        <dbReference type="Proteomes" id="UP001479436"/>
    </source>
</evidence>
<accession>A0ABR2W2Y1</accession>
<protein>
    <recommendedName>
        <fullName evidence="2">Thioesterase domain-containing protein</fullName>
    </recommendedName>
</protein>
<dbReference type="InterPro" id="IPR052061">
    <property type="entry name" value="PTE-AB_protein"/>
</dbReference>
<sequence length="257" mass="27872">MFSRVLSRGFSRGVGSFNRRLYSVATNTNESRGTGAKALGAVALTAGLAGASITMYATTNDNLFPKHSVIHDLDSLTLQQEHETHKLTLEQQREDLDLVKKLRASPEHVCIEFSASKPKTISSNGSLTRHTLKGKDKLALEPILFRNEEEKSLVIVTHLGKALCGHKGIIHGGLLATLLDEGLAATVFPSLPGKNGVTANLNINYRKPVMADQFISINAKVTKVEGRKGWVEAQVKDLKGNVLVEASALFIAPKYFA</sequence>
<comment type="caution">
    <text evidence="3">The sequence shown here is derived from an EMBL/GenBank/DDBJ whole genome shotgun (WGS) entry which is preliminary data.</text>
</comment>
<reference evidence="3 4" key="1">
    <citation type="submission" date="2023-04" db="EMBL/GenBank/DDBJ databases">
        <title>Genome of Basidiobolus ranarum AG-B5.</title>
        <authorList>
            <person name="Stajich J.E."/>
            <person name="Carter-House D."/>
            <person name="Gryganskyi A."/>
        </authorList>
    </citation>
    <scope>NUCLEOTIDE SEQUENCE [LARGE SCALE GENOMIC DNA]</scope>
    <source>
        <strain evidence="3 4">AG-B5</strain>
    </source>
</reference>
<dbReference type="InterPro" id="IPR029069">
    <property type="entry name" value="HotDog_dom_sf"/>
</dbReference>
<evidence type="ECO:0000313" key="3">
    <source>
        <dbReference type="EMBL" id="KAK9717850.1"/>
    </source>
</evidence>
<keyword evidence="1" id="KW-0378">Hydrolase</keyword>
<evidence type="ECO:0000259" key="2">
    <source>
        <dbReference type="Pfam" id="PF03061"/>
    </source>
</evidence>
<feature type="domain" description="Thioesterase" evidence="2">
    <location>
        <begin position="168"/>
        <end position="242"/>
    </location>
</feature>
<organism evidence="3 4">
    <name type="scientific">Basidiobolus ranarum</name>
    <dbReference type="NCBI Taxonomy" id="34480"/>
    <lineage>
        <taxon>Eukaryota</taxon>
        <taxon>Fungi</taxon>
        <taxon>Fungi incertae sedis</taxon>
        <taxon>Zoopagomycota</taxon>
        <taxon>Entomophthoromycotina</taxon>
        <taxon>Basidiobolomycetes</taxon>
        <taxon>Basidiobolales</taxon>
        <taxon>Basidiobolaceae</taxon>
        <taxon>Basidiobolus</taxon>
    </lineage>
</organism>
<dbReference type="NCBIfam" id="TIGR00369">
    <property type="entry name" value="unchar_dom_1"/>
    <property type="match status" value="1"/>
</dbReference>
<dbReference type="CDD" id="cd03443">
    <property type="entry name" value="PaaI_thioesterase"/>
    <property type="match status" value="1"/>
</dbReference>
<proteinExistence type="predicted"/>
<keyword evidence="4" id="KW-1185">Reference proteome</keyword>
<dbReference type="Proteomes" id="UP001479436">
    <property type="component" value="Unassembled WGS sequence"/>
</dbReference>
<dbReference type="Gene3D" id="3.10.129.10">
    <property type="entry name" value="Hotdog Thioesterase"/>
    <property type="match status" value="1"/>
</dbReference>
<dbReference type="InterPro" id="IPR003736">
    <property type="entry name" value="PAAI_dom"/>
</dbReference>
<dbReference type="EMBL" id="JASJQH010007122">
    <property type="protein sequence ID" value="KAK9717850.1"/>
    <property type="molecule type" value="Genomic_DNA"/>
</dbReference>
<dbReference type="PANTHER" id="PTHR47260">
    <property type="entry name" value="UPF0644 PROTEIN PB2B4.06"/>
    <property type="match status" value="1"/>
</dbReference>
<dbReference type="InterPro" id="IPR006683">
    <property type="entry name" value="Thioestr_dom"/>
</dbReference>